<dbReference type="Gene3D" id="2.60.40.10">
    <property type="entry name" value="Immunoglobulins"/>
    <property type="match status" value="1"/>
</dbReference>
<dbReference type="Proteomes" id="UP001231197">
    <property type="component" value="Unassembled WGS sequence"/>
</dbReference>
<feature type="signal peptide" evidence="2">
    <location>
        <begin position="1"/>
        <end position="19"/>
    </location>
</feature>
<evidence type="ECO:0000259" key="3">
    <source>
        <dbReference type="Pfam" id="PF18962"/>
    </source>
</evidence>
<dbReference type="Pfam" id="PF18962">
    <property type="entry name" value="Por_Secre_tail"/>
    <property type="match status" value="1"/>
</dbReference>
<protein>
    <submittedName>
        <fullName evidence="4">T9SS type A sorting domain-containing protein</fullName>
    </submittedName>
</protein>
<keyword evidence="1 2" id="KW-0732">Signal</keyword>
<dbReference type="NCBIfam" id="NF038128">
    <property type="entry name" value="choice_anch_J"/>
    <property type="match status" value="1"/>
</dbReference>
<evidence type="ECO:0000256" key="2">
    <source>
        <dbReference type="SAM" id="SignalP"/>
    </source>
</evidence>
<dbReference type="Gene3D" id="2.60.120.260">
    <property type="entry name" value="Galactose-binding domain-like"/>
    <property type="match status" value="1"/>
</dbReference>
<feature type="domain" description="Secretion system C-terminal sorting" evidence="3">
    <location>
        <begin position="579"/>
        <end position="644"/>
    </location>
</feature>
<dbReference type="RefSeq" id="WP_290206596.1">
    <property type="nucleotide sequence ID" value="NZ_JASDDK010000002.1"/>
</dbReference>
<dbReference type="EMBL" id="JASDDK010000002">
    <property type="protein sequence ID" value="MDN3492948.1"/>
    <property type="molecule type" value="Genomic_DNA"/>
</dbReference>
<proteinExistence type="predicted"/>
<dbReference type="InterPro" id="IPR013783">
    <property type="entry name" value="Ig-like_fold"/>
</dbReference>
<comment type="caution">
    <text evidence="4">The sequence shown here is derived from an EMBL/GenBank/DDBJ whole genome shotgun (WGS) entry which is preliminary data.</text>
</comment>
<evidence type="ECO:0000313" key="5">
    <source>
        <dbReference type="Proteomes" id="UP001231197"/>
    </source>
</evidence>
<organism evidence="4 5">
    <name type="scientific">Winogradskyella bathintestinalis</name>
    <dbReference type="NCBI Taxonomy" id="3035208"/>
    <lineage>
        <taxon>Bacteria</taxon>
        <taxon>Pseudomonadati</taxon>
        <taxon>Bacteroidota</taxon>
        <taxon>Flavobacteriia</taxon>
        <taxon>Flavobacteriales</taxon>
        <taxon>Flavobacteriaceae</taxon>
        <taxon>Winogradskyella</taxon>
    </lineage>
</organism>
<keyword evidence="5" id="KW-1185">Reference proteome</keyword>
<accession>A0ABT7ZVB9</accession>
<evidence type="ECO:0000313" key="4">
    <source>
        <dbReference type="EMBL" id="MDN3492948.1"/>
    </source>
</evidence>
<name>A0ABT7ZVB9_9FLAO</name>
<feature type="chain" id="PRO_5047531866" evidence="2">
    <location>
        <begin position="20"/>
        <end position="645"/>
    </location>
</feature>
<gene>
    <name evidence="4" type="ORF">QMA06_09460</name>
</gene>
<sequence length="645" mass="69246">MKKTLLSILAFIGFIALHAQVQKTPMIEHFTQASCAPCAGQNPILKNTLDIFGEDNYVRISHQTSWPGVDPMNAQFPTGPGARVSYYNFNGVPATSLNGGPTDFPNTIVTSATLTNAASQMTPYSITATQTWISPNEITVNIDVANVTDSAISSADKIYVSMVENEVTYPSAPGSNGETSFEYVMRQMYNASTGNANATTGAPLGTIAANSSTNFNFTITSLPSYLRDKREVSFAIYIQNNATKVIHQAAKTEKSDITTIPGAFLVTASSASAADPGFCDYSLTPGIEFTNNDDSTIVTEVVAQYSINGGTPIQQTFNGSLDNGQSTLIAFPIITLNGGTNTINSEIISVNGTDNWVSQALMDMSNNVYQKLNMTAVPAPLLEGMENATLPANSGYTRNLASALFDADASITQDLFGIVDGPTFNVGQIGGFGTSNRSLLFRFYAVASGEMNLIFHKLNLGTSSTLTFNHAYRQYQNENDRLAVQVSTDCGATWSTVFDQGGSTLATLAASTDQFIPTGGSAAGWSNNTIDLSAFDESEDVIIRFKGTSAYGNNLWLDDINLNSTLSVEDYSPLMAVKLYPNPTSDFIQISGLTSSENYSLYNMLGAKLSQGTVSNDDMINVRHLTNGMYFLTFNNGQTIKFTKI</sequence>
<evidence type="ECO:0000256" key="1">
    <source>
        <dbReference type="ARBA" id="ARBA00022729"/>
    </source>
</evidence>
<reference evidence="4 5" key="1">
    <citation type="journal article" date="2023" name="Int. J. Syst. Evol. Microbiol.">
        <title>Winogradskyella bathintestinalis sp. nov., isolated from the intestine of the deep-sea loosejaw dragonfish, Malacosteus niger.</title>
        <authorList>
            <person name="Uniacke-Lowe S."/>
            <person name="Johnson C.N."/>
            <person name="Stanton C."/>
            <person name="Hill C."/>
            <person name="Ross P."/>
        </authorList>
    </citation>
    <scope>NUCLEOTIDE SEQUENCE [LARGE SCALE GENOMIC DNA]</scope>
    <source>
        <strain evidence="4 5">APC 3343</strain>
    </source>
</reference>
<dbReference type="InterPro" id="IPR026444">
    <property type="entry name" value="Secre_tail"/>
</dbReference>
<dbReference type="NCBIfam" id="TIGR04183">
    <property type="entry name" value="Por_Secre_tail"/>
    <property type="match status" value="1"/>
</dbReference>